<organism evidence="2 3">
    <name type="scientific">Candidatus Yonathbacteria bacterium RIFCSPHIGHO2_02_FULL_44_14</name>
    <dbReference type="NCBI Taxonomy" id="1802724"/>
    <lineage>
        <taxon>Bacteria</taxon>
        <taxon>Candidatus Yonathiibacteriota</taxon>
    </lineage>
</organism>
<dbReference type="Pfam" id="PF16363">
    <property type="entry name" value="GDP_Man_Dehyd"/>
    <property type="match status" value="1"/>
</dbReference>
<dbReference type="Gene3D" id="3.40.50.720">
    <property type="entry name" value="NAD(P)-binding Rossmann-like Domain"/>
    <property type="match status" value="1"/>
</dbReference>
<dbReference type="EMBL" id="MHUT01000022">
    <property type="protein sequence ID" value="OHA80362.1"/>
    <property type="molecule type" value="Genomic_DNA"/>
</dbReference>
<dbReference type="SUPFAM" id="SSF51735">
    <property type="entry name" value="NAD(P)-binding Rossmann-fold domains"/>
    <property type="match status" value="1"/>
</dbReference>
<reference evidence="2 3" key="1">
    <citation type="journal article" date="2016" name="Nat. Commun.">
        <title>Thousands of microbial genomes shed light on interconnected biogeochemical processes in an aquifer system.</title>
        <authorList>
            <person name="Anantharaman K."/>
            <person name="Brown C.T."/>
            <person name="Hug L.A."/>
            <person name="Sharon I."/>
            <person name="Castelle C.J."/>
            <person name="Probst A.J."/>
            <person name="Thomas B.C."/>
            <person name="Singh A."/>
            <person name="Wilkins M.J."/>
            <person name="Karaoz U."/>
            <person name="Brodie E.L."/>
            <person name="Williams K.H."/>
            <person name="Hubbard S.S."/>
            <person name="Banfield J.F."/>
        </authorList>
    </citation>
    <scope>NUCLEOTIDE SEQUENCE [LARGE SCALE GENOMIC DNA]</scope>
</reference>
<name>A0A1G2S712_9BACT</name>
<dbReference type="InterPro" id="IPR016040">
    <property type="entry name" value="NAD(P)-bd_dom"/>
</dbReference>
<evidence type="ECO:0000313" key="3">
    <source>
        <dbReference type="Proteomes" id="UP000179118"/>
    </source>
</evidence>
<dbReference type="InterPro" id="IPR057326">
    <property type="entry name" value="KR_dom"/>
</dbReference>
<dbReference type="SMART" id="SM00822">
    <property type="entry name" value="PKS_KR"/>
    <property type="match status" value="1"/>
</dbReference>
<feature type="domain" description="Ketoreductase" evidence="1">
    <location>
        <begin position="2"/>
        <end position="167"/>
    </location>
</feature>
<dbReference type="Gene3D" id="3.90.25.10">
    <property type="entry name" value="UDP-galactose 4-epimerase, domain 1"/>
    <property type="match status" value="1"/>
</dbReference>
<dbReference type="InterPro" id="IPR036291">
    <property type="entry name" value="NAD(P)-bd_dom_sf"/>
</dbReference>
<dbReference type="PRINTS" id="PR01713">
    <property type="entry name" value="NUCEPIMERASE"/>
</dbReference>
<dbReference type="Proteomes" id="UP000179118">
    <property type="component" value="Unassembled WGS sequence"/>
</dbReference>
<proteinExistence type="predicted"/>
<gene>
    <name evidence="2" type="ORF">A3D51_03540</name>
</gene>
<protein>
    <recommendedName>
        <fullName evidence="1">Ketoreductase domain-containing protein</fullName>
    </recommendedName>
</protein>
<evidence type="ECO:0000259" key="1">
    <source>
        <dbReference type="SMART" id="SM00822"/>
    </source>
</evidence>
<accession>A0A1G2S712</accession>
<dbReference type="AlphaFoldDB" id="A0A1G2S712"/>
<sequence>MQTVLVTGGAGFIGSNLIESLLKHRSVGRIVCVDNLDPFYNPAFKKENIKPFLKNEKFKFYKTDIRNRAALAKIFENEKPTFVVHLAAKANTRLSVNEPDEYQAVNIVGTLNLLELSKDHKVKNFIFISSSSVYGNSAVAPFAESGFTDQPLAPYGASKKAGEVLAYTYFHNFKLPVTCLRLFNAYGERQRPDLVIYKWVENILKEQPIEMSGAGKRARDFTYVGDIVRAIELAMKHGKGYEILNIGNSKPVSLITLLALTEKALGKKAVVKTRPSHHASVESTSADIRKAKKVLGWEPEVSLEEGIVRFVKWLRDNRFKDLI</sequence>
<evidence type="ECO:0000313" key="2">
    <source>
        <dbReference type="EMBL" id="OHA80362.1"/>
    </source>
</evidence>
<dbReference type="PANTHER" id="PTHR43000">
    <property type="entry name" value="DTDP-D-GLUCOSE 4,6-DEHYDRATASE-RELATED"/>
    <property type="match status" value="1"/>
</dbReference>
<comment type="caution">
    <text evidence="2">The sequence shown here is derived from an EMBL/GenBank/DDBJ whole genome shotgun (WGS) entry which is preliminary data.</text>
</comment>